<organism evidence="1 2">
    <name type="scientific">Melia azedarach</name>
    <name type="common">Chinaberry tree</name>
    <dbReference type="NCBI Taxonomy" id="155640"/>
    <lineage>
        <taxon>Eukaryota</taxon>
        <taxon>Viridiplantae</taxon>
        <taxon>Streptophyta</taxon>
        <taxon>Embryophyta</taxon>
        <taxon>Tracheophyta</taxon>
        <taxon>Spermatophyta</taxon>
        <taxon>Magnoliopsida</taxon>
        <taxon>eudicotyledons</taxon>
        <taxon>Gunneridae</taxon>
        <taxon>Pentapetalae</taxon>
        <taxon>rosids</taxon>
        <taxon>malvids</taxon>
        <taxon>Sapindales</taxon>
        <taxon>Meliaceae</taxon>
        <taxon>Melia</taxon>
    </lineage>
</organism>
<accession>A0ACC1YZ75</accession>
<gene>
    <name evidence="1" type="ORF">OWV82_001437</name>
</gene>
<protein>
    <submittedName>
        <fullName evidence="1">Uncharacterized protein</fullName>
    </submittedName>
</protein>
<evidence type="ECO:0000313" key="2">
    <source>
        <dbReference type="Proteomes" id="UP001164539"/>
    </source>
</evidence>
<proteinExistence type="predicted"/>
<name>A0ACC1YZ75_MELAZ</name>
<sequence length="414" mass="46890">MNELCSSGIGLLINSICLVIHDSLCKMAGVKRRMCSDSDIHALHKELDEISCPICMDHPHNAVLLLCSSHEKGCRSYICDTSYRHSNCLDRFKKLRACSRNNTTLPHSPINPHNASNISDMNLALRTDFIEGNENRNLNRGNALSVGLAEGPGENNIQHLDRQLETQAEGNLNLEGGDSESMRDRIVLEESDVDNSSESSLSLKCPMCRGAVLGWEVMEEARKYLNLKKRTCSRESCSFVGNYQELRRHARRAHPTTRPSDIDPSRERAWRRLEHQREYADIVSAIRSSMPGAVVVGDYVIENGDRFSADRESGNGEVNAPWWTTFFLFHMIGSIDNAGESRARSRAWTRHRRSSGSLSERRRFLWGENLLGLQDDDDDDEDDLHILSDVGEDTSPIPRRRRRLTQSRSDEDQP</sequence>
<reference evidence="1 2" key="1">
    <citation type="journal article" date="2023" name="Science">
        <title>Complex scaffold remodeling in plant triterpene biosynthesis.</title>
        <authorList>
            <person name="De La Pena R."/>
            <person name="Hodgson H."/>
            <person name="Liu J.C."/>
            <person name="Stephenson M.J."/>
            <person name="Martin A.C."/>
            <person name="Owen C."/>
            <person name="Harkess A."/>
            <person name="Leebens-Mack J."/>
            <person name="Jimenez L.E."/>
            <person name="Osbourn A."/>
            <person name="Sattely E.S."/>
        </authorList>
    </citation>
    <scope>NUCLEOTIDE SEQUENCE [LARGE SCALE GENOMIC DNA]</scope>
    <source>
        <strain evidence="2">cv. JPN11</strain>
        <tissue evidence="1">Leaf</tissue>
    </source>
</reference>
<dbReference type="Proteomes" id="UP001164539">
    <property type="component" value="Chromosome 1"/>
</dbReference>
<dbReference type="EMBL" id="CM051394">
    <property type="protein sequence ID" value="KAJ4728522.1"/>
    <property type="molecule type" value="Genomic_DNA"/>
</dbReference>
<evidence type="ECO:0000313" key="1">
    <source>
        <dbReference type="EMBL" id="KAJ4728522.1"/>
    </source>
</evidence>
<comment type="caution">
    <text evidence="1">The sequence shown here is derived from an EMBL/GenBank/DDBJ whole genome shotgun (WGS) entry which is preliminary data.</text>
</comment>
<keyword evidence="2" id="KW-1185">Reference proteome</keyword>